<evidence type="ECO:0000313" key="3">
    <source>
        <dbReference type="Proteomes" id="UP001161389"/>
    </source>
</evidence>
<dbReference type="EMBL" id="BSNM01000016">
    <property type="protein sequence ID" value="GLQ32459.1"/>
    <property type="molecule type" value="Genomic_DNA"/>
</dbReference>
<accession>A0AA37W8W2</accession>
<keyword evidence="1" id="KW-1133">Transmembrane helix</keyword>
<dbReference type="RefSeq" id="WP_284382459.1">
    <property type="nucleotide sequence ID" value="NZ_BSNM01000016.1"/>
</dbReference>
<evidence type="ECO:0008006" key="4">
    <source>
        <dbReference type="Google" id="ProtNLM"/>
    </source>
</evidence>
<feature type="transmembrane region" description="Helical" evidence="1">
    <location>
        <begin position="138"/>
        <end position="158"/>
    </location>
</feature>
<evidence type="ECO:0000256" key="1">
    <source>
        <dbReference type="SAM" id="Phobius"/>
    </source>
</evidence>
<sequence length="310" mass="34925">MKTPGFDTLVFSSRKLETSIAIAIIVAVFSVIVMIRADNLLNTQSLFLTLPLTLVLILLSFQTPSKGREVSGVVIVASLFLITVVLPFLLRSQLSPWIYLIPILLINFMTFRLNLISIGIYSALIFTMIYLMPTQENALPTLLTFIMVCALCLLMAFLKDQMLLRLAALDIFNKKTGWHLRQELKPALDREIQRAEREGSGLSYSLIEFPTQKHQTFSWEPVIAFIQKSIRPFDQVFHHSHRKIAIIHPYATKDEIASRLEQAQSQHPDLQFKAGVTSLNIGDTSAEVISKGRAALLCCKDNQQVVCHEA</sequence>
<feature type="transmembrane region" description="Helical" evidence="1">
    <location>
        <begin position="111"/>
        <end position="132"/>
    </location>
</feature>
<comment type="caution">
    <text evidence="2">The sequence shown here is derived from an EMBL/GenBank/DDBJ whole genome shotgun (WGS) entry which is preliminary data.</text>
</comment>
<name>A0AA37W8W2_9GAMM</name>
<dbReference type="AlphaFoldDB" id="A0AA37W8W2"/>
<keyword evidence="1" id="KW-0812">Transmembrane</keyword>
<feature type="transmembrane region" description="Helical" evidence="1">
    <location>
        <begin position="70"/>
        <end position="90"/>
    </location>
</feature>
<dbReference type="Proteomes" id="UP001161389">
    <property type="component" value="Unassembled WGS sequence"/>
</dbReference>
<keyword evidence="3" id="KW-1185">Reference proteome</keyword>
<keyword evidence="1" id="KW-0472">Membrane</keyword>
<evidence type="ECO:0000313" key="2">
    <source>
        <dbReference type="EMBL" id="GLQ32459.1"/>
    </source>
</evidence>
<feature type="transmembrane region" description="Helical" evidence="1">
    <location>
        <begin position="46"/>
        <end position="64"/>
    </location>
</feature>
<gene>
    <name evidence="2" type="ORF">GCM10007876_29380</name>
</gene>
<organism evidence="2 3">
    <name type="scientific">Litoribrevibacter albus</name>
    <dbReference type="NCBI Taxonomy" id="1473156"/>
    <lineage>
        <taxon>Bacteria</taxon>
        <taxon>Pseudomonadati</taxon>
        <taxon>Pseudomonadota</taxon>
        <taxon>Gammaproteobacteria</taxon>
        <taxon>Oceanospirillales</taxon>
        <taxon>Oceanospirillaceae</taxon>
        <taxon>Litoribrevibacter</taxon>
    </lineage>
</organism>
<reference evidence="2" key="1">
    <citation type="journal article" date="2014" name="Int. J. Syst. Evol. Microbiol.">
        <title>Complete genome sequence of Corynebacterium casei LMG S-19264T (=DSM 44701T), isolated from a smear-ripened cheese.</title>
        <authorList>
            <consortium name="US DOE Joint Genome Institute (JGI-PGF)"/>
            <person name="Walter F."/>
            <person name="Albersmeier A."/>
            <person name="Kalinowski J."/>
            <person name="Ruckert C."/>
        </authorList>
    </citation>
    <scope>NUCLEOTIDE SEQUENCE</scope>
    <source>
        <strain evidence="2">NBRC 110071</strain>
    </source>
</reference>
<protein>
    <recommendedName>
        <fullName evidence="4">GGDEF domain-containing protein</fullName>
    </recommendedName>
</protein>
<feature type="transmembrane region" description="Helical" evidence="1">
    <location>
        <begin position="20"/>
        <end position="37"/>
    </location>
</feature>
<proteinExistence type="predicted"/>
<reference evidence="2" key="2">
    <citation type="submission" date="2023-01" db="EMBL/GenBank/DDBJ databases">
        <title>Draft genome sequence of Litoribrevibacter albus strain NBRC 110071.</title>
        <authorList>
            <person name="Sun Q."/>
            <person name="Mori K."/>
        </authorList>
    </citation>
    <scope>NUCLEOTIDE SEQUENCE</scope>
    <source>
        <strain evidence="2">NBRC 110071</strain>
    </source>
</reference>